<dbReference type="AlphaFoldDB" id="A0A8C7Y755"/>
<dbReference type="InterPro" id="IPR019734">
    <property type="entry name" value="TPR_rpt"/>
</dbReference>
<organism evidence="3 4">
    <name type="scientific">Oryzias sinensis</name>
    <name type="common">Chinese medaka</name>
    <dbReference type="NCBI Taxonomy" id="183150"/>
    <lineage>
        <taxon>Eukaryota</taxon>
        <taxon>Metazoa</taxon>
        <taxon>Chordata</taxon>
        <taxon>Craniata</taxon>
        <taxon>Vertebrata</taxon>
        <taxon>Euteleostomi</taxon>
        <taxon>Actinopterygii</taxon>
        <taxon>Neopterygii</taxon>
        <taxon>Teleostei</taxon>
        <taxon>Neoteleostei</taxon>
        <taxon>Acanthomorphata</taxon>
        <taxon>Ovalentaria</taxon>
        <taxon>Atherinomorphae</taxon>
        <taxon>Beloniformes</taxon>
        <taxon>Adrianichthyidae</taxon>
        <taxon>Oryziinae</taxon>
        <taxon>Oryzias</taxon>
    </lineage>
</organism>
<sequence>DPYLSIKLVSAIWLKINQTKKHLFGRTSQPSLEVVNHFGYMDSDIFSIFIPYHLFNSILLLFFQAVGCFEGLILKAEGKVDPGVFCQLGHFNLLLEDYQKALSAYQRYFSLQSDYWKVSLHDRTLLTQSENMLFFNNKYCSQAHVFNNACSSVRLTVYSKIFHPPNKHLVLKDPL</sequence>
<evidence type="ECO:0000256" key="2">
    <source>
        <dbReference type="SAM" id="Phobius"/>
    </source>
</evidence>
<name>A0A8C7Y755_9TELE</name>
<proteinExistence type="predicted"/>
<protein>
    <submittedName>
        <fullName evidence="3">Uncharacterized protein</fullName>
    </submittedName>
</protein>
<feature type="repeat" description="TPR" evidence="1">
    <location>
        <begin position="82"/>
        <end position="115"/>
    </location>
</feature>
<dbReference type="Ensembl" id="ENSOSIT00000025358.1">
    <property type="protein sequence ID" value="ENSOSIP00000024015.1"/>
    <property type="gene ID" value="ENSOSIG00000012630.1"/>
</dbReference>
<keyword evidence="1" id="KW-0802">TPR repeat</keyword>
<feature type="transmembrane region" description="Helical" evidence="2">
    <location>
        <begin position="45"/>
        <end position="69"/>
    </location>
</feature>
<keyword evidence="2" id="KW-1133">Transmembrane helix</keyword>
<keyword evidence="4" id="KW-1185">Reference proteome</keyword>
<evidence type="ECO:0000313" key="3">
    <source>
        <dbReference type="Ensembl" id="ENSOSIP00000024015.1"/>
    </source>
</evidence>
<dbReference type="PROSITE" id="PS50005">
    <property type="entry name" value="TPR"/>
    <property type="match status" value="1"/>
</dbReference>
<evidence type="ECO:0000313" key="4">
    <source>
        <dbReference type="Proteomes" id="UP000694383"/>
    </source>
</evidence>
<keyword evidence="2" id="KW-0812">Transmembrane</keyword>
<accession>A0A8C7Y755</accession>
<reference evidence="3" key="1">
    <citation type="submission" date="2025-08" db="UniProtKB">
        <authorList>
            <consortium name="Ensembl"/>
        </authorList>
    </citation>
    <scope>IDENTIFICATION</scope>
</reference>
<dbReference type="Proteomes" id="UP000694383">
    <property type="component" value="Unplaced"/>
</dbReference>
<dbReference type="GeneTree" id="ENSGT00940000166518"/>
<reference evidence="3" key="2">
    <citation type="submission" date="2025-09" db="UniProtKB">
        <authorList>
            <consortium name="Ensembl"/>
        </authorList>
    </citation>
    <scope>IDENTIFICATION</scope>
</reference>
<keyword evidence="2" id="KW-0472">Membrane</keyword>
<evidence type="ECO:0000256" key="1">
    <source>
        <dbReference type="PROSITE-ProRule" id="PRU00339"/>
    </source>
</evidence>